<proteinExistence type="predicted"/>
<dbReference type="Pfam" id="PF13474">
    <property type="entry name" value="SnoaL_3"/>
    <property type="match status" value="1"/>
</dbReference>
<gene>
    <name evidence="2" type="ORF">ACFPOE_19915</name>
</gene>
<dbReference type="Gene3D" id="3.10.450.50">
    <property type="match status" value="1"/>
</dbReference>
<evidence type="ECO:0000313" key="2">
    <source>
        <dbReference type="EMBL" id="MFC5499818.1"/>
    </source>
</evidence>
<feature type="domain" description="SnoaL-like" evidence="1">
    <location>
        <begin position="2"/>
        <end position="120"/>
    </location>
</feature>
<name>A0ABW0NIL2_9BURK</name>
<evidence type="ECO:0000313" key="3">
    <source>
        <dbReference type="Proteomes" id="UP001596037"/>
    </source>
</evidence>
<accession>A0ABW0NIL2</accession>
<dbReference type="InterPro" id="IPR032710">
    <property type="entry name" value="NTF2-like_dom_sf"/>
</dbReference>
<comment type="caution">
    <text evidence="2">The sequence shown here is derived from an EMBL/GenBank/DDBJ whole genome shotgun (WGS) entry which is preliminary data.</text>
</comment>
<dbReference type="SUPFAM" id="SSF54427">
    <property type="entry name" value="NTF2-like"/>
    <property type="match status" value="1"/>
</dbReference>
<dbReference type="EMBL" id="JBHSMF010000010">
    <property type="protein sequence ID" value="MFC5499818.1"/>
    <property type="molecule type" value="Genomic_DNA"/>
</dbReference>
<sequence>MEELVATFLAAFENLDMPSFIACFASDATVFFPAPEPPARFDGRAAIQAQFSIVFARILGQAPGGPPYHRLVPEELRIEQVSPNMGLATFHLRSAERTARRTLVLCQHSGEWRIQHLHASNVSVAHVALSHQGVSSNGA</sequence>
<protein>
    <submittedName>
        <fullName evidence="2">YybH family protein</fullName>
    </submittedName>
</protein>
<dbReference type="Proteomes" id="UP001596037">
    <property type="component" value="Unassembled WGS sequence"/>
</dbReference>
<dbReference type="InterPro" id="IPR037401">
    <property type="entry name" value="SnoaL-like"/>
</dbReference>
<reference evidence="3" key="1">
    <citation type="journal article" date="2019" name="Int. J. Syst. Evol. Microbiol.">
        <title>The Global Catalogue of Microorganisms (GCM) 10K type strain sequencing project: providing services to taxonomists for standard genome sequencing and annotation.</title>
        <authorList>
            <consortium name="The Broad Institute Genomics Platform"/>
            <consortium name="The Broad Institute Genome Sequencing Center for Infectious Disease"/>
            <person name="Wu L."/>
            <person name="Ma J."/>
        </authorList>
    </citation>
    <scope>NUCLEOTIDE SEQUENCE [LARGE SCALE GENOMIC DNA]</scope>
    <source>
        <strain evidence="3">CCUG 57401</strain>
    </source>
</reference>
<evidence type="ECO:0000259" key="1">
    <source>
        <dbReference type="Pfam" id="PF13474"/>
    </source>
</evidence>
<dbReference type="RefSeq" id="WP_376852067.1">
    <property type="nucleotide sequence ID" value="NZ_JBHSMF010000010.1"/>
</dbReference>
<organism evidence="2 3">
    <name type="scientific">Caenimonas terrae</name>
    <dbReference type="NCBI Taxonomy" id="696074"/>
    <lineage>
        <taxon>Bacteria</taxon>
        <taxon>Pseudomonadati</taxon>
        <taxon>Pseudomonadota</taxon>
        <taxon>Betaproteobacteria</taxon>
        <taxon>Burkholderiales</taxon>
        <taxon>Comamonadaceae</taxon>
        <taxon>Caenimonas</taxon>
    </lineage>
</organism>
<keyword evidence="3" id="KW-1185">Reference proteome</keyword>